<dbReference type="EMBL" id="JARJLG010000136">
    <property type="protein sequence ID" value="KAJ7738662.1"/>
    <property type="molecule type" value="Genomic_DNA"/>
</dbReference>
<organism evidence="1 2">
    <name type="scientific">Mycena maculata</name>
    <dbReference type="NCBI Taxonomy" id="230809"/>
    <lineage>
        <taxon>Eukaryota</taxon>
        <taxon>Fungi</taxon>
        <taxon>Dikarya</taxon>
        <taxon>Basidiomycota</taxon>
        <taxon>Agaricomycotina</taxon>
        <taxon>Agaricomycetes</taxon>
        <taxon>Agaricomycetidae</taxon>
        <taxon>Agaricales</taxon>
        <taxon>Marasmiineae</taxon>
        <taxon>Mycenaceae</taxon>
        <taxon>Mycena</taxon>
    </lineage>
</organism>
<gene>
    <name evidence="1" type="ORF">DFH07DRAFT_778947</name>
</gene>
<sequence>MMKFRQWIFFTASGTMISLPLAPLWPGYRFQGAFGQRLVHPMEPFLGKISKGCQPDEGDVVTLSLSHEGAEHSRTLHILCRLHEESKGRGLLKECFRRPSKSGIASRVHADPNFKHKGEISCVSGLGEDGEAVFSKMDVDVSATCVKLTTENHRRLNDNAVDSETLSILIRNIFLPSSFLSFASTSESLTRMLEELSDPGTHFNNFMWNLWNCYSRGLGCQAMSSQLEPQPHSQQELSWNLNCCVRIISAAKVPVLQVEKLCIDADRCLDTIVTNTLN</sequence>
<comment type="caution">
    <text evidence="1">The sequence shown here is derived from an EMBL/GenBank/DDBJ whole genome shotgun (WGS) entry which is preliminary data.</text>
</comment>
<evidence type="ECO:0000313" key="2">
    <source>
        <dbReference type="Proteomes" id="UP001215280"/>
    </source>
</evidence>
<protein>
    <submittedName>
        <fullName evidence="1">Uncharacterized protein</fullName>
    </submittedName>
</protein>
<dbReference type="Proteomes" id="UP001215280">
    <property type="component" value="Unassembled WGS sequence"/>
</dbReference>
<accession>A0AAD7IAH6</accession>
<evidence type="ECO:0000313" key="1">
    <source>
        <dbReference type="EMBL" id="KAJ7738662.1"/>
    </source>
</evidence>
<dbReference type="AlphaFoldDB" id="A0AAD7IAH6"/>
<name>A0AAD7IAH6_9AGAR</name>
<keyword evidence="2" id="KW-1185">Reference proteome</keyword>
<reference evidence="1" key="1">
    <citation type="submission" date="2023-03" db="EMBL/GenBank/DDBJ databases">
        <title>Massive genome expansion in bonnet fungi (Mycena s.s.) driven by repeated elements and novel gene families across ecological guilds.</title>
        <authorList>
            <consortium name="Lawrence Berkeley National Laboratory"/>
            <person name="Harder C.B."/>
            <person name="Miyauchi S."/>
            <person name="Viragh M."/>
            <person name="Kuo A."/>
            <person name="Thoen E."/>
            <person name="Andreopoulos B."/>
            <person name="Lu D."/>
            <person name="Skrede I."/>
            <person name="Drula E."/>
            <person name="Henrissat B."/>
            <person name="Morin E."/>
            <person name="Kohler A."/>
            <person name="Barry K."/>
            <person name="LaButti K."/>
            <person name="Morin E."/>
            <person name="Salamov A."/>
            <person name="Lipzen A."/>
            <person name="Mereny Z."/>
            <person name="Hegedus B."/>
            <person name="Baldrian P."/>
            <person name="Stursova M."/>
            <person name="Weitz H."/>
            <person name="Taylor A."/>
            <person name="Grigoriev I.V."/>
            <person name="Nagy L.G."/>
            <person name="Martin F."/>
            <person name="Kauserud H."/>
        </authorList>
    </citation>
    <scope>NUCLEOTIDE SEQUENCE</scope>
    <source>
        <strain evidence="1">CBHHK188m</strain>
    </source>
</reference>
<proteinExistence type="predicted"/>